<dbReference type="Pfam" id="PF01975">
    <property type="entry name" value="SurE"/>
    <property type="match status" value="1"/>
</dbReference>
<gene>
    <name evidence="5 7" type="primary">surE</name>
    <name evidence="7" type="ORF">GCL60_15480</name>
</gene>
<comment type="subcellular location">
    <subcellularLocation>
        <location evidence="5">Cytoplasm</location>
    </subcellularLocation>
</comment>
<evidence type="ECO:0000313" key="7">
    <source>
        <dbReference type="EMBL" id="KAB8036524.1"/>
    </source>
</evidence>
<dbReference type="PANTHER" id="PTHR30457">
    <property type="entry name" value="5'-NUCLEOTIDASE SURE"/>
    <property type="match status" value="1"/>
</dbReference>
<feature type="binding site" evidence="5">
    <location>
        <position position="111"/>
    </location>
    <ligand>
        <name>a divalent metal cation</name>
        <dbReference type="ChEBI" id="CHEBI:60240"/>
    </ligand>
</feature>
<comment type="cofactor">
    <cofactor evidence="5">
        <name>a divalent metal cation</name>
        <dbReference type="ChEBI" id="CHEBI:60240"/>
    </cofactor>
    <text evidence="5">Binds 1 divalent metal cation per subunit.</text>
</comment>
<dbReference type="InterPro" id="IPR002828">
    <property type="entry name" value="SurE-like_Pase/nucleotidase"/>
</dbReference>
<dbReference type="GO" id="GO:0046872">
    <property type="term" value="F:metal ion binding"/>
    <property type="evidence" value="ECO:0007669"/>
    <property type="project" value="UniProtKB-UniRule"/>
</dbReference>
<dbReference type="Proteomes" id="UP000437748">
    <property type="component" value="Unassembled WGS sequence"/>
</dbReference>
<name>A0A6N6VNG4_9BACT</name>
<dbReference type="GO" id="GO:0005737">
    <property type="term" value="C:cytoplasm"/>
    <property type="evidence" value="ECO:0007669"/>
    <property type="project" value="UniProtKB-SubCell"/>
</dbReference>
<feature type="binding site" evidence="5">
    <location>
        <position position="26"/>
    </location>
    <ligand>
        <name>a divalent metal cation</name>
        <dbReference type="ChEBI" id="CHEBI:60240"/>
    </ligand>
</feature>
<dbReference type="PANTHER" id="PTHR30457:SF0">
    <property type="entry name" value="PHOSPHATASE, PUTATIVE (AFU_ORTHOLOGUE AFUA_4G01070)-RELATED"/>
    <property type="match status" value="1"/>
</dbReference>
<comment type="caution">
    <text evidence="7">The sequence shown here is derived from an EMBL/GenBank/DDBJ whole genome shotgun (WGS) entry which is preliminary data.</text>
</comment>
<evidence type="ECO:0000256" key="2">
    <source>
        <dbReference type="ARBA" id="ARBA00011062"/>
    </source>
</evidence>
<comment type="function">
    <text evidence="5">Nucleotidase that shows phosphatase activity on nucleoside 5'-monophosphates.</text>
</comment>
<dbReference type="EMBL" id="WFLM01000006">
    <property type="protein sequence ID" value="KAB8036524.1"/>
    <property type="molecule type" value="Genomic_DNA"/>
</dbReference>
<protein>
    <recommendedName>
        <fullName evidence="5">5'-nucleotidase SurE</fullName>
        <ecNumber evidence="5">3.1.3.5</ecNumber>
    </recommendedName>
    <alternativeName>
        <fullName evidence="5">Nucleoside 5'-monophosphate phosphohydrolase</fullName>
    </alternativeName>
</protein>
<comment type="catalytic activity">
    <reaction evidence="1 5">
        <text>a ribonucleoside 5'-phosphate + H2O = a ribonucleoside + phosphate</text>
        <dbReference type="Rhea" id="RHEA:12484"/>
        <dbReference type="ChEBI" id="CHEBI:15377"/>
        <dbReference type="ChEBI" id="CHEBI:18254"/>
        <dbReference type="ChEBI" id="CHEBI:43474"/>
        <dbReference type="ChEBI" id="CHEBI:58043"/>
        <dbReference type="EC" id="3.1.3.5"/>
    </reaction>
</comment>
<evidence type="ECO:0000256" key="4">
    <source>
        <dbReference type="ARBA" id="ARBA00022801"/>
    </source>
</evidence>
<dbReference type="AlphaFoldDB" id="A0A6N6VNG4"/>
<comment type="similarity">
    <text evidence="2 5">Belongs to the SurE nucleotidase family.</text>
</comment>
<dbReference type="NCBIfam" id="TIGR00087">
    <property type="entry name" value="surE"/>
    <property type="match status" value="1"/>
</dbReference>
<evidence type="ECO:0000256" key="5">
    <source>
        <dbReference type="HAMAP-Rule" id="MF_00060"/>
    </source>
</evidence>
<keyword evidence="5" id="KW-0547">Nucleotide-binding</keyword>
<dbReference type="InterPro" id="IPR036523">
    <property type="entry name" value="SurE-like_sf"/>
</dbReference>
<dbReference type="SUPFAM" id="SSF64167">
    <property type="entry name" value="SurE-like"/>
    <property type="match status" value="1"/>
</dbReference>
<keyword evidence="3 5" id="KW-0479">Metal-binding</keyword>
<evidence type="ECO:0000256" key="3">
    <source>
        <dbReference type="ARBA" id="ARBA00022723"/>
    </source>
</evidence>
<keyword evidence="8" id="KW-1185">Reference proteome</keyword>
<sequence>MIKSPINIVVQINKVGFTMHLLLCNDDGYKAKGIQVLANYLSSLGHKITVVAPNGERSAQSHAMTFYQPVCVTQVSENIYAVDGSPADCAAIALSHILKTDPPDFVVSGINHGLNVGIDVNYSGTVGAATEAALMGFRAIAVSADTDSLQPDSLESLFTQASHIVEQVISNSSSMDWPNLEILNINVPQKAKNIAFAECGGESLYVPHIEELIPSQKKNTKIYLIGGLARFEPQDMSQDVSLITTNHVTLSFVRTKQSSSGRNKNLEKIIGSIKL</sequence>
<proteinExistence type="inferred from homology"/>
<dbReference type="InterPro" id="IPR030048">
    <property type="entry name" value="SurE"/>
</dbReference>
<dbReference type="HAMAP" id="MF_00060">
    <property type="entry name" value="SurE"/>
    <property type="match status" value="1"/>
</dbReference>
<evidence type="ECO:0000313" key="8">
    <source>
        <dbReference type="Proteomes" id="UP000437748"/>
    </source>
</evidence>
<organism evidence="7 8">
    <name type="scientific">Silvanigrella paludirubra</name>
    <dbReference type="NCBI Taxonomy" id="2499159"/>
    <lineage>
        <taxon>Bacteria</taxon>
        <taxon>Pseudomonadati</taxon>
        <taxon>Bdellovibrionota</taxon>
        <taxon>Oligoflexia</taxon>
        <taxon>Silvanigrellales</taxon>
        <taxon>Silvanigrellaceae</taxon>
        <taxon>Silvanigrella</taxon>
    </lineage>
</organism>
<feature type="binding site" evidence="5">
    <location>
        <position position="58"/>
    </location>
    <ligand>
        <name>a divalent metal cation</name>
        <dbReference type="ChEBI" id="CHEBI:60240"/>
    </ligand>
</feature>
<keyword evidence="5" id="KW-0963">Cytoplasm</keyword>
<keyword evidence="4 5" id="KW-0378">Hydrolase</keyword>
<reference evidence="7 8" key="1">
    <citation type="submission" date="2019-10" db="EMBL/GenBank/DDBJ databases">
        <title>New species of Slilvanegrellaceae.</title>
        <authorList>
            <person name="Pitt A."/>
            <person name="Hahn M.W."/>
        </authorList>
    </citation>
    <scope>NUCLEOTIDE SEQUENCE [LARGE SCALE GENOMIC DNA]</scope>
    <source>
        <strain evidence="7 8">SP-Ram-0.45-NSY-1</strain>
    </source>
</reference>
<accession>A0A6N6VNG4</accession>
<feature type="binding site" evidence="5">
    <location>
        <position position="27"/>
    </location>
    <ligand>
        <name>a divalent metal cation</name>
        <dbReference type="ChEBI" id="CHEBI:60240"/>
    </ligand>
</feature>
<feature type="domain" description="Survival protein SurE-like phosphatase/nucleotidase" evidence="6">
    <location>
        <begin position="22"/>
        <end position="194"/>
    </location>
</feature>
<dbReference type="Gene3D" id="3.40.1210.10">
    <property type="entry name" value="Survival protein SurE-like phosphatase/nucleotidase"/>
    <property type="match status" value="1"/>
</dbReference>
<dbReference type="GO" id="GO:0000166">
    <property type="term" value="F:nucleotide binding"/>
    <property type="evidence" value="ECO:0007669"/>
    <property type="project" value="UniProtKB-KW"/>
</dbReference>
<evidence type="ECO:0000256" key="1">
    <source>
        <dbReference type="ARBA" id="ARBA00000815"/>
    </source>
</evidence>
<dbReference type="GO" id="GO:0008253">
    <property type="term" value="F:5'-nucleotidase activity"/>
    <property type="evidence" value="ECO:0007669"/>
    <property type="project" value="UniProtKB-UniRule"/>
</dbReference>
<dbReference type="EC" id="3.1.3.5" evidence="5"/>
<evidence type="ECO:0000259" key="6">
    <source>
        <dbReference type="Pfam" id="PF01975"/>
    </source>
</evidence>